<organism evidence="1 2">
    <name type="scientific">Persicitalea jodogahamensis</name>
    <dbReference type="NCBI Taxonomy" id="402147"/>
    <lineage>
        <taxon>Bacteria</taxon>
        <taxon>Pseudomonadati</taxon>
        <taxon>Bacteroidota</taxon>
        <taxon>Cytophagia</taxon>
        <taxon>Cytophagales</taxon>
        <taxon>Spirosomataceae</taxon>
        <taxon>Persicitalea</taxon>
    </lineage>
</organism>
<keyword evidence="2" id="KW-1185">Reference proteome</keyword>
<proteinExistence type="predicted"/>
<name>A0A8J3GBM8_9BACT</name>
<dbReference type="AlphaFoldDB" id="A0A8J3GBM8"/>
<dbReference type="EMBL" id="BMXF01000005">
    <property type="protein sequence ID" value="GHB83052.1"/>
    <property type="molecule type" value="Genomic_DNA"/>
</dbReference>
<evidence type="ECO:0000313" key="2">
    <source>
        <dbReference type="Proteomes" id="UP000598271"/>
    </source>
</evidence>
<accession>A0A8J3GBM8</accession>
<evidence type="ECO:0000313" key="1">
    <source>
        <dbReference type="EMBL" id="GHB83052.1"/>
    </source>
</evidence>
<comment type="caution">
    <text evidence="1">The sequence shown here is derived from an EMBL/GenBank/DDBJ whole genome shotgun (WGS) entry which is preliminary data.</text>
</comment>
<dbReference type="Proteomes" id="UP000598271">
    <property type="component" value="Unassembled WGS sequence"/>
</dbReference>
<sequence>MAIRTETADNMLITSILIIKKVSMSKFEHLLAGQTLAMKFPRVYLRTMVELLTVESNESILPGAPDECSGLAAAGWLGHGPDSLPH</sequence>
<reference evidence="1 2" key="1">
    <citation type="journal article" date="2014" name="Int. J. Syst. Evol. Microbiol.">
        <title>Complete genome sequence of Corynebacterium casei LMG S-19264T (=DSM 44701T), isolated from a smear-ripened cheese.</title>
        <authorList>
            <consortium name="US DOE Joint Genome Institute (JGI-PGF)"/>
            <person name="Walter F."/>
            <person name="Albersmeier A."/>
            <person name="Kalinowski J."/>
            <person name="Ruckert C."/>
        </authorList>
    </citation>
    <scope>NUCLEOTIDE SEQUENCE [LARGE SCALE GENOMIC DNA]</scope>
    <source>
        <strain evidence="1 2">KCTC 12866</strain>
    </source>
</reference>
<gene>
    <name evidence="1" type="ORF">GCM10007390_42480</name>
</gene>
<protein>
    <submittedName>
        <fullName evidence="1">Uncharacterized protein</fullName>
    </submittedName>
</protein>